<evidence type="ECO:0000256" key="12">
    <source>
        <dbReference type="ARBA" id="ARBA00025304"/>
    </source>
</evidence>
<keyword evidence="6 15" id="KW-1133">Transmembrane helix</keyword>
<dbReference type="RefSeq" id="NP_001034947.1">
    <property type="nucleotide sequence ID" value="NM_001039858.1"/>
</dbReference>
<comment type="subcellular location">
    <subcellularLocation>
        <location evidence="1 14">Membrane</location>
        <topology evidence="1 14">Multi-pass membrane protein</topology>
    </subcellularLocation>
</comment>
<dbReference type="OrthoDB" id="9451484at2759"/>
<dbReference type="CTD" id="100335076"/>
<comment type="function">
    <text evidence="12">Gustducin-coupled receptor implicated in the perception of bitter compounds in the oral cavity and the gastrointestinal tract. Signals through PLCB2 and the calcium-regulated cation channel TRPM5.</text>
</comment>
<dbReference type="EMBL" id="AB249752">
    <property type="protein sequence ID" value="BAE80373.1"/>
    <property type="molecule type" value="Genomic_DNA"/>
</dbReference>
<evidence type="ECO:0000256" key="9">
    <source>
        <dbReference type="ARBA" id="ARBA00023170"/>
    </source>
</evidence>
<dbReference type="PROSITE" id="PS50262">
    <property type="entry name" value="G_PROTEIN_RECEP_F1_2"/>
    <property type="match status" value="1"/>
</dbReference>
<evidence type="ECO:0000256" key="5">
    <source>
        <dbReference type="ARBA" id="ARBA00022692"/>
    </source>
</evidence>
<keyword evidence="11 14" id="KW-0807">Transducer</keyword>
<feature type="transmembrane region" description="Helical" evidence="15">
    <location>
        <begin position="12"/>
        <end position="34"/>
    </location>
</feature>
<feature type="transmembrane region" description="Helical" evidence="15">
    <location>
        <begin position="232"/>
        <end position="254"/>
    </location>
</feature>
<dbReference type="CDD" id="cd13950">
    <property type="entry name" value="7tm_TAS2R"/>
    <property type="match status" value="1"/>
</dbReference>
<sequence>MPSGGDNILLVLVVGQFLMGILGNGFMILVNGIDWIKSKKLATGDIILVSLAISRIGMLSTLTCVSFQLVFNPDELLNEGINVSEVFWILTYLSSIWFATCLSVFYFLKIANFSHSLFLWLKWRINQLVGVLMVGPWLFSMTINLPMLERAYNNALIRRNNTKVYRDYQVNESEYITIQIVTNLSSLIPLFLSLVSFLLLVFSLRRHMHQMKHSATGSRDPSMEAHVRAIKAILSFLIFVVLFFLGSFIILWNFSIPGKDSNLRCGIPLMCLCPSGHTLILILHNSKLRQAALKVWWQVRDCLKGSK</sequence>
<keyword evidence="9 14" id="KW-0675">Receptor</keyword>
<feature type="transmembrane region" description="Helical" evidence="15">
    <location>
        <begin position="266"/>
        <end position="284"/>
    </location>
</feature>
<evidence type="ECO:0000256" key="1">
    <source>
        <dbReference type="ARBA" id="ARBA00004141"/>
    </source>
</evidence>
<evidence type="ECO:0000256" key="14">
    <source>
        <dbReference type="RuleBase" id="RU004424"/>
    </source>
</evidence>
<evidence type="ECO:0000256" key="10">
    <source>
        <dbReference type="ARBA" id="ARBA00023180"/>
    </source>
</evidence>
<evidence type="ECO:0000256" key="7">
    <source>
        <dbReference type="ARBA" id="ARBA00023040"/>
    </source>
</evidence>
<proteinExistence type="inferred from homology"/>
<evidence type="ECO:0000256" key="6">
    <source>
        <dbReference type="ARBA" id="ARBA00022989"/>
    </source>
</evidence>
<dbReference type="SUPFAM" id="SSF81321">
    <property type="entry name" value="Family A G protein-coupled receptor-like"/>
    <property type="match status" value="1"/>
</dbReference>
<protein>
    <recommendedName>
        <fullName evidence="14">Taste receptor type 2</fullName>
    </recommendedName>
</protein>
<evidence type="ECO:0000256" key="13">
    <source>
        <dbReference type="RuleBase" id="RU004423"/>
    </source>
</evidence>
<comment type="similarity">
    <text evidence="2 13">Belongs to the G-protein coupled receptor T2R family.</text>
</comment>
<evidence type="ECO:0000256" key="3">
    <source>
        <dbReference type="ARBA" id="ARBA00022480"/>
    </source>
</evidence>
<dbReference type="InterPro" id="IPR017452">
    <property type="entry name" value="GPCR_Rhodpsn_7TM"/>
</dbReference>
<keyword evidence="4 14" id="KW-0716">Sensory transduction</keyword>
<accession>Q2AB94</accession>
<dbReference type="KEGG" id="mdo:664664"/>
<organism evidence="17">
    <name type="scientific">Monodelphis domestica</name>
    <name type="common">Gray short-tailed opossum</name>
    <dbReference type="NCBI Taxonomy" id="13616"/>
    <lineage>
        <taxon>Eukaryota</taxon>
        <taxon>Metazoa</taxon>
        <taxon>Chordata</taxon>
        <taxon>Craniata</taxon>
        <taxon>Vertebrata</taxon>
        <taxon>Euteleostomi</taxon>
        <taxon>Mammalia</taxon>
        <taxon>Metatheria</taxon>
        <taxon>Didelphimorphia</taxon>
        <taxon>Didelphidae</taxon>
        <taxon>Monodelphis</taxon>
    </lineage>
</organism>
<evidence type="ECO:0000313" key="17">
    <source>
        <dbReference type="EMBL" id="BAE80373.1"/>
    </source>
</evidence>
<keyword evidence="7 14" id="KW-0297">G-protein coupled receptor</keyword>
<evidence type="ECO:0000256" key="11">
    <source>
        <dbReference type="ARBA" id="ARBA00023224"/>
    </source>
</evidence>
<keyword evidence="10" id="KW-0325">Glycoprotein</keyword>
<dbReference type="PANTHER" id="PTHR11394:SF58">
    <property type="entry name" value="TASTE RECEPTOR TYPE 2 MEMBER 7"/>
    <property type="match status" value="1"/>
</dbReference>
<dbReference type="AlphaFoldDB" id="Q2AB94"/>
<dbReference type="GeneID" id="664664"/>
<evidence type="ECO:0000256" key="2">
    <source>
        <dbReference type="ARBA" id="ARBA00007376"/>
    </source>
</evidence>
<keyword evidence="5 14" id="KW-0812">Transmembrane</keyword>
<dbReference type="eggNOG" id="ENOG502SKRK">
    <property type="taxonomic scope" value="Eukaryota"/>
</dbReference>
<dbReference type="FunFam" id="1.20.1070.10:FF:000042">
    <property type="entry name" value="Taste receptor type 2 member 7"/>
    <property type="match status" value="1"/>
</dbReference>
<dbReference type="Pfam" id="PF05296">
    <property type="entry name" value="TAS2R"/>
    <property type="match status" value="1"/>
</dbReference>
<feature type="transmembrane region" description="Helical" evidence="15">
    <location>
        <begin position="86"/>
        <end position="108"/>
    </location>
</feature>
<dbReference type="Gene3D" id="1.20.1070.10">
    <property type="entry name" value="Rhodopsin 7-helix transmembrane proteins"/>
    <property type="match status" value="1"/>
</dbReference>
<feature type="transmembrane region" description="Helical" evidence="15">
    <location>
        <begin position="176"/>
        <end position="202"/>
    </location>
</feature>
<dbReference type="GO" id="GO:0016020">
    <property type="term" value="C:membrane"/>
    <property type="evidence" value="ECO:0007669"/>
    <property type="project" value="UniProtKB-SubCell"/>
</dbReference>
<keyword evidence="8 14" id="KW-0472">Membrane</keyword>
<evidence type="ECO:0000256" key="15">
    <source>
        <dbReference type="SAM" id="Phobius"/>
    </source>
</evidence>
<feature type="domain" description="G-protein coupled receptors family 1 profile" evidence="16">
    <location>
        <begin position="23"/>
        <end position="250"/>
    </location>
</feature>
<dbReference type="HOGENOM" id="CLU_072337_3_0_1"/>
<name>Q2AB94_MONDO</name>
<feature type="transmembrane region" description="Helical" evidence="15">
    <location>
        <begin position="46"/>
        <end position="71"/>
    </location>
</feature>
<dbReference type="InterPro" id="IPR007960">
    <property type="entry name" value="TAS2R"/>
</dbReference>
<evidence type="ECO:0000256" key="4">
    <source>
        <dbReference type="ARBA" id="ARBA00022606"/>
    </source>
</evidence>
<evidence type="ECO:0000256" key="8">
    <source>
        <dbReference type="ARBA" id="ARBA00023136"/>
    </source>
</evidence>
<reference evidence="17" key="1">
    <citation type="journal article" date="2006" name="Mol. Biol. Evol.">
        <title>Lineage-specific expansions and contractions of the bitter taste receptor gene repertoire in vertebrates.</title>
        <authorList>
            <consortium name="SMBE Tri-National Young Investigators"/>
            <person name="Go Y."/>
        </authorList>
    </citation>
    <scope>NUCLEOTIDE SEQUENCE</scope>
</reference>
<dbReference type="GO" id="GO:0004930">
    <property type="term" value="F:G protein-coupled receptor activity"/>
    <property type="evidence" value="ECO:0007669"/>
    <property type="project" value="UniProtKB-KW"/>
</dbReference>
<keyword evidence="3 14" id="KW-0919">Taste</keyword>
<dbReference type="PANTHER" id="PTHR11394">
    <property type="entry name" value="TASTE RECEPTOR TYPE 2"/>
    <property type="match status" value="1"/>
</dbReference>
<evidence type="ECO:0000259" key="16">
    <source>
        <dbReference type="PROSITE" id="PS50262"/>
    </source>
</evidence>
<dbReference type="GO" id="GO:0033038">
    <property type="term" value="F:bitter taste receptor activity"/>
    <property type="evidence" value="ECO:0007669"/>
    <property type="project" value="InterPro"/>
</dbReference>
<feature type="transmembrane region" description="Helical" evidence="15">
    <location>
        <begin position="128"/>
        <end position="148"/>
    </location>
</feature>